<feature type="compositionally biased region" description="Low complexity" evidence="1">
    <location>
        <begin position="26"/>
        <end position="57"/>
    </location>
</feature>
<dbReference type="Gramene" id="ERN04985">
    <property type="protein sequence ID" value="ERN04985"/>
    <property type="gene ID" value="AMTR_s00080p00187400"/>
</dbReference>
<gene>
    <name evidence="2" type="ORF">AMTR_s00080p00187400</name>
</gene>
<feature type="region of interest" description="Disordered" evidence="1">
    <location>
        <begin position="1"/>
        <end position="63"/>
    </location>
</feature>
<feature type="compositionally biased region" description="Basic and acidic residues" evidence="1">
    <location>
        <begin position="1"/>
        <end position="25"/>
    </location>
</feature>
<dbReference type="AlphaFoldDB" id="W1PD57"/>
<sequence length="63" mass="6715">MVMGRAKIEGRRQRRKLDSDSDRGEASVVSSDSGVSSEDCSGSDYSSDASSSYSSSESDFEGH</sequence>
<evidence type="ECO:0000313" key="2">
    <source>
        <dbReference type="EMBL" id="ERN04985.1"/>
    </source>
</evidence>
<keyword evidence="3" id="KW-1185">Reference proteome</keyword>
<evidence type="ECO:0000313" key="3">
    <source>
        <dbReference type="Proteomes" id="UP000017836"/>
    </source>
</evidence>
<dbReference type="EMBL" id="KI394095">
    <property type="protein sequence ID" value="ERN04985.1"/>
    <property type="molecule type" value="Genomic_DNA"/>
</dbReference>
<dbReference type="Proteomes" id="UP000017836">
    <property type="component" value="Unassembled WGS sequence"/>
</dbReference>
<evidence type="ECO:0000256" key="1">
    <source>
        <dbReference type="SAM" id="MobiDB-lite"/>
    </source>
</evidence>
<dbReference type="HOGENOM" id="CLU_2888755_0_0_1"/>
<organism evidence="2 3">
    <name type="scientific">Amborella trichopoda</name>
    <dbReference type="NCBI Taxonomy" id="13333"/>
    <lineage>
        <taxon>Eukaryota</taxon>
        <taxon>Viridiplantae</taxon>
        <taxon>Streptophyta</taxon>
        <taxon>Embryophyta</taxon>
        <taxon>Tracheophyta</taxon>
        <taxon>Spermatophyta</taxon>
        <taxon>Magnoliopsida</taxon>
        <taxon>Amborellales</taxon>
        <taxon>Amborellaceae</taxon>
        <taxon>Amborella</taxon>
    </lineage>
</organism>
<protein>
    <submittedName>
        <fullName evidence="2">Uncharacterized protein</fullName>
    </submittedName>
</protein>
<accession>W1PD57</accession>
<reference evidence="3" key="1">
    <citation type="journal article" date="2013" name="Science">
        <title>The Amborella genome and the evolution of flowering plants.</title>
        <authorList>
            <consortium name="Amborella Genome Project"/>
        </authorList>
    </citation>
    <scope>NUCLEOTIDE SEQUENCE [LARGE SCALE GENOMIC DNA]</scope>
</reference>
<name>W1PD57_AMBTC</name>
<proteinExistence type="predicted"/>